<accession>A0ABR1Q4Q0</accession>
<sequence>MIVVVYFSMGLAAFTRFEEGLKQKIIFAPLFSSAWPSLSSSLVSGSAPPNPAAAPFKPIASGVGAPLSSQALSDGDFVAAKCCFFSCVACGGPGSHLAWHMVQMALELRVPSASAGESRQIKLLRNNKDLASASPESIPHKLRRGLPGLYEGPLGDRLRLIATLLSSALSFIHNA</sequence>
<protein>
    <submittedName>
        <fullName evidence="1">Uncharacterized protein</fullName>
    </submittedName>
</protein>
<evidence type="ECO:0000313" key="1">
    <source>
        <dbReference type="EMBL" id="KAK7946993.1"/>
    </source>
</evidence>
<dbReference type="EMBL" id="JAQQWE010000007">
    <property type="protein sequence ID" value="KAK7946993.1"/>
    <property type="molecule type" value="Genomic_DNA"/>
</dbReference>
<organism evidence="1 2">
    <name type="scientific">Apiospora aurea</name>
    <dbReference type="NCBI Taxonomy" id="335848"/>
    <lineage>
        <taxon>Eukaryota</taxon>
        <taxon>Fungi</taxon>
        <taxon>Dikarya</taxon>
        <taxon>Ascomycota</taxon>
        <taxon>Pezizomycotina</taxon>
        <taxon>Sordariomycetes</taxon>
        <taxon>Xylariomycetidae</taxon>
        <taxon>Amphisphaeriales</taxon>
        <taxon>Apiosporaceae</taxon>
        <taxon>Apiospora</taxon>
    </lineage>
</organism>
<dbReference type="RefSeq" id="XP_066697027.1">
    <property type="nucleotide sequence ID" value="XM_066847536.1"/>
</dbReference>
<name>A0ABR1Q4Q0_9PEZI</name>
<evidence type="ECO:0000313" key="2">
    <source>
        <dbReference type="Proteomes" id="UP001391051"/>
    </source>
</evidence>
<reference evidence="1 2" key="1">
    <citation type="submission" date="2023-01" db="EMBL/GenBank/DDBJ databases">
        <title>Analysis of 21 Apiospora genomes using comparative genomics revels a genus with tremendous synthesis potential of carbohydrate active enzymes and secondary metabolites.</title>
        <authorList>
            <person name="Sorensen T."/>
        </authorList>
    </citation>
    <scope>NUCLEOTIDE SEQUENCE [LARGE SCALE GENOMIC DNA]</scope>
    <source>
        <strain evidence="1 2">CBS 24483</strain>
    </source>
</reference>
<comment type="caution">
    <text evidence="1">The sequence shown here is derived from an EMBL/GenBank/DDBJ whole genome shotgun (WGS) entry which is preliminary data.</text>
</comment>
<keyword evidence="2" id="KW-1185">Reference proteome</keyword>
<gene>
    <name evidence="1" type="ORF">PG986_011314</name>
</gene>
<proteinExistence type="predicted"/>
<dbReference type="GeneID" id="92080598"/>
<dbReference type="Proteomes" id="UP001391051">
    <property type="component" value="Unassembled WGS sequence"/>
</dbReference>